<evidence type="ECO:0000313" key="2">
    <source>
        <dbReference type="EMBL" id="KAA0050697.1"/>
    </source>
</evidence>
<dbReference type="AlphaFoldDB" id="A0A5D3C8S2"/>
<dbReference type="EMBL" id="SSTD01013081">
    <property type="protein sequence ID" value="TYK07740.1"/>
    <property type="molecule type" value="Genomic_DNA"/>
</dbReference>
<sequence length="146" mass="16530">MFRASRGLNQGDPLFPFLPITVMDALSHSICLGAFFWIHPWAKMTEAPLISTTYYLLTTLSFSSLTRHKEEVIDSLLNLITFFKRASGNINRNKSKFLGIVCEEDLVEYIAKKHECKVAVWPDAYLGLPFMLNPLSSLLAIDFGQN</sequence>
<organism evidence="3 5">
    <name type="scientific">Cucumis melo var. makuwa</name>
    <name type="common">Oriental melon</name>
    <dbReference type="NCBI Taxonomy" id="1194695"/>
    <lineage>
        <taxon>Eukaryota</taxon>
        <taxon>Viridiplantae</taxon>
        <taxon>Streptophyta</taxon>
        <taxon>Embryophyta</taxon>
        <taxon>Tracheophyta</taxon>
        <taxon>Spermatophyta</taxon>
        <taxon>Magnoliopsida</taxon>
        <taxon>eudicotyledons</taxon>
        <taxon>Gunneridae</taxon>
        <taxon>Pentapetalae</taxon>
        <taxon>rosids</taxon>
        <taxon>fabids</taxon>
        <taxon>Cucurbitales</taxon>
        <taxon>Cucurbitaceae</taxon>
        <taxon>Benincaseae</taxon>
        <taxon>Cucumis</taxon>
    </lineage>
</organism>
<evidence type="ECO:0008006" key="6">
    <source>
        <dbReference type="Google" id="ProtNLM"/>
    </source>
</evidence>
<reference evidence="4 5" key="1">
    <citation type="submission" date="2019-08" db="EMBL/GenBank/DDBJ databases">
        <title>Draft genome sequences of two oriental melons (Cucumis melo L. var makuwa).</title>
        <authorList>
            <person name="Kwon S.-Y."/>
        </authorList>
    </citation>
    <scope>NUCLEOTIDE SEQUENCE [LARGE SCALE GENOMIC DNA]</scope>
    <source>
        <strain evidence="5">cv. Chang Bougi</strain>
        <strain evidence="4">cv. SW 3</strain>
        <tissue evidence="3">Leaf</tissue>
    </source>
</reference>
<dbReference type="EMBL" id="SSTE01011804">
    <property type="protein sequence ID" value="KAA0050697.1"/>
    <property type="molecule type" value="Genomic_DNA"/>
</dbReference>
<proteinExistence type="predicted"/>
<keyword evidence="1" id="KW-0812">Transmembrane</keyword>
<evidence type="ECO:0000256" key="1">
    <source>
        <dbReference type="SAM" id="Phobius"/>
    </source>
</evidence>
<evidence type="ECO:0000313" key="4">
    <source>
        <dbReference type="Proteomes" id="UP000321393"/>
    </source>
</evidence>
<gene>
    <name evidence="3" type="ORF">E5676_scaffold1737G00090</name>
    <name evidence="2" type="ORF">E6C27_scaffold673G001850</name>
</gene>
<keyword evidence="1" id="KW-1133">Transmembrane helix</keyword>
<dbReference type="Proteomes" id="UP000321393">
    <property type="component" value="Unassembled WGS sequence"/>
</dbReference>
<name>A0A5D3C8S2_CUCMM</name>
<comment type="caution">
    <text evidence="3">The sequence shown here is derived from an EMBL/GenBank/DDBJ whole genome shotgun (WGS) entry which is preliminary data.</text>
</comment>
<evidence type="ECO:0000313" key="3">
    <source>
        <dbReference type="EMBL" id="TYK07740.1"/>
    </source>
</evidence>
<dbReference type="Proteomes" id="UP000321947">
    <property type="component" value="Unassembled WGS sequence"/>
</dbReference>
<protein>
    <recommendedName>
        <fullName evidence="6">Reverse transcriptase</fullName>
    </recommendedName>
</protein>
<accession>A0A5D3C8S2</accession>
<keyword evidence="1" id="KW-0472">Membrane</keyword>
<evidence type="ECO:0000313" key="5">
    <source>
        <dbReference type="Proteomes" id="UP000321947"/>
    </source>
</evidence>
<feature type="transmembrane region" description="Helical" evidence="1">
    <location>
        <begin position="15"/>
        <end position="38"/>
    </location>
</feature>